<dbReference type="PROSITE" id="PS51318">
    <property type="entry name" value="TAT"/>
    <property type="match status" value="1"/>
</dbReference>
<dbReference type="EC" id="3.1.4.3" evidence="2"/>
<name>A0ABU9WLV7_9BURK</name>
<dbReference type="PANTHER" id="PTHR31956:SF1">
    <property type="entry name" value="NON-SPECIFIC PHOSPHOLIPASE C1"/>
    <property type="match status" value="1"/>
</dbReference>
<dbReference type="RefSeq" id="WP_343492873.1">
    <property type="nucleotide sequence ID" value="NZ_JBCPYA010000006.1"/>
</dbReference>
<gene>
    <name evidence="5" type="ORF">VOI36_17875</name>
</gene>
<evidence type="ECO:0000313" key="6">
    <source>
        <dbReference type="Proteomes" id="UP001466933"/>
    </source>
</evidence>
<dbReference type="CDD" id="cd16014">
    <property type="entry name" value="PLC"/>
    <property type="match status" value="1"/>
</dbReference>
<dbReference type="Gene3D" id="3.40.720.10">
    <property type="entry name" value="Alkaline Phosphatase, subunit A"/>
    <property type="match status" value="2"/>
</dbReference>
<keyword evidence="3" id="KW-0378">Hydrolase</keyword>
<evidence type="ECO:0000259" key="4">
    <source>
        <dbReference type="Pfam" id="PF05506"/>
    </source>
</evidence>
<evidence type="ECO:0000313" key="5">
    <source>
        <dbReference type="EMBL" id="MEN2471775.1"/>
    </source>
</evidence>
<dbReference type="InterPro" id="IPR006311">
    <property type="entry name" value="TAT_signal"/>
</dbReference>
<proteinExistence type="inferred from homology"/>
<reference evidence="5 6" key="1">
    <citation type="submission" date="2024-05" db="EMBL/GenBank/DDBJ databases">
        <title>Burkholderia sp. Nov. a novel bacteria isolated from rhizosphere soil of Camellia sinensis.</title>
        <authorList>
            <person name="Dong Y."/>
        </authorList>
    </citation>
    <scope>NUCLEOTIDE SEQUENCE [LARGE SCALE GENOMIC DNA]</scope>
    <source>
        <strain evidence="5 6">GS2Y</strain>
    </source>
</reference>
<comment type="caution">
    <text evidence="5">The sequence shown here is derived from an EMBL/GenBank/DDBJ whole genome shotgun (WGS) entry which is preliminary data.</text>
</comment>
<accession>A0ABU9WLV7</accession>
<feature type="domain" description="Bacterial phospholipase C C-terminal" evidence="4">
    <location>
        <begin position="504"/>
        <end position="590"/>
    </location>
</feature>
<dbReference type="InterPro" id="IPR007312">
    <property type="entry name" value="Phosphoesterase"/>
</dbReference>
<dbReference type="PANTHER" id="PTHR31956">
    <property type="entry name" value="NON-SPECIFIC PHOSPHOLIPASE C4-RELATED"/>
    <property type="match status" value="1"/>
</dbReference>
<dbReference type="NCBIfam" id="TIGR03396">
    <property type="entry name" value="PC_PLC"/>
    <property type="match status" value="1"/>
</dbReference>
<comment type="similarity">
    <text evidence="1">Belongs to the bacterial phospholipase C family.</text>
</comment>
<dbReference type="EMBL" id="JBCPYA010000006">
    <property type="protein sequence ID" value="MEN2471775.1"/>
    <property type="molecule type" value="Genomic_DNA"/>
</dbReference>
<dbReference type="Pfam" id="PF04185">
    <property type="entry name" value="Phosphoesterase"/>
    <property type="match status" value="1"/>
</dbReference>
<dbReference type="InterPro" id="IPR017850">
    <property type="entry name" value="Alkaline_phosphatase_core_sf"/>
</dbReference>
<organism evidence="5 6">
    <name type="scientific">Burkholderia theae</name>
    <dbReference type="NCBI Taxonomy" id="3143496"/>
    <lineage>
        <taxon>Bacteria</taxon>
        <taxon>Pseudomonadati</taxon>
        <taxon>Pseudomonadota</taxon>
        <taxon>Betaproteobacteria</taxon>
        <taxon>Burkholderiales</taxon>
        <taxon>Burkholderiaceae</taxon>
        <taxon>Burkholderia</taxon>
    </lineage>
</organism>
<dbReference type="InterPro" id="IPR017767">
    <property type="entry name" value="PC-PLC"/>
</dbReference>
<dbReference type="Proteomes" id="UP001466933">
    <property type="component" value="Unassembled WGS sequence"/>
</dbReference>
<keyword evidence="6" id="KW-1185">Reference proteome</keyword>
<evidence type="ECO:0000256" key="3">
    <source>
        <dbReference type="ARBA" id="ARBA00022801"/>
    </source>
</evidence>
<evidence type="ECO:0000256" key="1">
    <source>
        <dbReference type="ARBA" id="ARBA00009717"/>
    </source>
</evidence>
<sequence length="695" mass="73847">MTVTPFMDRRKFIKSAASATVAAGSLSLLPASIRKALAIPAASQHGTIADVQHIVVLMMENRSFEQYFGTLAGVRGFNDRATLPIDGQPSIWQQPDEKGGFVAPFHLDSKSTMAQAMKSLPHGWADGHQMWNHGRWDNWVPAKGALTMGHFTRDDIPFHYALADSFTVCDAYFSSCMGPTNTNRSHLMTGMIDIGATGGGPLLDNAPTNKAALTWTTYPERLQAAGVGWQVYQGVTGSEPFKTSPVTPTAMGDVDNPISPFNVLKFFPAISQAPAGSALAQRAWSIRTYAQFASDVATGALPQISWLLPPALCSEHPVYTPADGATYVAAILDALTANPDVWSKTALFITYDENDGFFDHVVPPTPPEDARFGLSNVSVAGEIYAGDGKHPAGPVGPGPRVPMLVVSPWSRGAWTCSQVFDHTSIIQFMEKRFGVLEPNISAWRRAVCGDLTSAFDFANPNASAVTVPSVAGLSAAADAQSTLPMPVVPANQNQPRQESGARNARALPYELFVDALDDPAASVLTLTFMNTGTVAVVFQVYAAGATGSVKRYTVAANSRLDDTWAWNTAGNGAPAYDLTVTGPNGFLRRLTSVGAVTATQSATACYEVTQGDVNFTLLNNGKSPCLFTLADNRYGVSPRQVAVAAGQSVDVLWGLAASHGWYDVSVTSSTDAAFLRRFAGHVETGSPGVTDPAMA</sequence>
<feature type="domain" description="Bacterial phospholipase C C-terminal" evidence="4">
    <location>
        <begin position="603"/>
        <end position="681"/>
    </location>
</feature>
<dbReference type="Pfam" id="PF05506">
    <property type="entry name" value="PLipase_C_C"/>
    <property type="match status" value="2"/>
</dbReference>
<protein>
    <recommendedName>
        <fullName evidence="2">phospholipase C</fullName>
        <ecNumber evidence="2">3.1.4.3</ecNumber>
    </recommendedName>
</protein>
<dbReference type="InterPro" id="IPR008475">
    <property type="entry name" value="PLipase_C_C"/>
</dbReference>
<evidence type="ECO:0000256" key="2">
    <source>
        <dbReference type="ARBA" id="ARBA00012018"/>
    </source>
</evidence>